<keyword evidence="3" id="KW-1185">Reference proteome</keyword>
<dbReference type="AlphaFoldDB" id="A0A3P7KHS0"/>
<feature type="domain" description="EF-hand" evidence="1">
    <location>
        <begin position="130"/>
        <end position="165"/>
    </location>
</feature>
<dbReference type="InterPro" id="IPR011992">
    <property type="entry name" value="EF-hand-dom_pair"/>
</dbReference>
<dbReference type="PROSITE" id="PS50222">
    <property type="entry name" value="EF_HAND_2"/>
    <property type="match status" value="1"/>
</dbReference>
<gene>
    <name evidence="2" type="ORF">SVUK_LOCUS2736</name>
</gene>
<dbReference type="GO" id="GO:0005509">
    <property type="term" value="F:calcium ion binding"/>
    <property type="evidence" value="ECO:0007669"/>
    <property type="project" value="InterPro"/>
</dbReference>
<dbReference type="EMBL" id="UYYB01006356">
    <property type="protein sequence ID" value="VDM67738.1"/>
    <property type="molecule type" value="Genomic_DNA"/>
</dbReference>
<sequence length="171" mass="19321">METVDAVATATRGEGFAAVKATALGRPALLLKLSGNVNYFHFSSIVSSSPQFGLKKVYREGRKILKSPVNSLSREELMTADPAITHIYLNAKNWQLKHSLSKLFNLHIKRLKDFDCRQGKEEMIDFGVKTDSEAIRDWFKSVDFDSDGYVDFHGWDKLLDDNTKLGSMFQV</sequence>
<protein>
    <recommendedName>
        <fullName evidence="1">EF-hand domain-containing protein</fullName>
    </recommendedName>
</protein>
<evidence type="ECO:0000259" key="1">
    <source>
        <dbReference type="PROSITE" id="PS50222"/>
    </source>
</evidence>
<dbReference type="SUPFAM" id="SSF47473">
    <property type="entry name" value="EF-hand"/>
    <property type="match status" value="1"/>
</dbReference>
<dbReference type="OrthoDB" id="5464at2759"/>
<dbReference type="Proteomes" id="UP000270094">
    <property type="component" value="Unassembled WGS sequence"/>
</dbReference>
<dbReference type="InterPro" id="IPR002048">
    <property type="entry name" value="EF_hand_dom"/>
</dbReference>
<organism evidence="2 3">
    <name type="scientific">Strongylus vulgaris</name>
    <name type="common">Blood worm</name>
    <dbReference type="NCBI Taxonomy" id="40348"/>
    <lineage>
        <taxon>Eukaryota</taxon>
        <taxon>Metazoa</taxon>
        <taxon>Ecdysozoa</taxon>
        <taxon>Nematoda</taxon>
        <taxon>Chromadorea</taxon>
        <taxon>Rhabditida</taxon>
        <taxon>Rhabditina</taxon>
        <taxon>Rhabditomorpha</taxon>
        <taxon>Strongyloidea</taxon>
        <taxon>Strongylidae</taxon>
        <taxon>Strongylus</taxon>
    </lineage>
</organism>
<evidence type="ECO:0000313" key="3">
    <source>
        <dbReference type="Proteomes" id="UP000270094"/>
    </source>
</evidence>
<name>A0A3P7KHS0_STRVU</name>
<proteinExistence type="predicted"/>
<evidence type="ECO:0000313" key="2">
    <source>
        <dbReference type="EMBL" id="VDM67738.1"/>
    </source>
</evidence>
<reference evidence="2 3" key="1">
    <citation type="submission" date="2018-11" db="EMBL/GenBank/DDBJ databases">
        <authorList>
            <consortium name="Pathogen Informatics"/>
        </authorList>
    </citation>
    <scope>NUCLEOTIDE SEQUENCE [LARGE SCALE GENOMIC DNA]</scope>
</reference>
<accession>A0A3P7KHS0</accession>